<feature type="domain" description="Rho-GAP" evidence="6">
    <location>
        <begin position="563"/>
        <end position="711"/>
    </location>
</feature>
<evidence type="ECO:0000256" key="4">
    <source>
        <dbReference type="ARBA" id="ARBA00023329"/>
    </source>
</evidence>
<proteinExistence type="predicted"/>
<dbReference type="Gene3D" id="2.60.40.10">
    <property type="entry name" value="Immunoglobulins"/>
    <property type="match status" value="1"/>
</dbReference>
<comment type="subcellular location">
    <subcellularLocation>
        <location evidence="2">Cytoplasmic vesicle</location>
        <location evidence="2">Phagosome membrane</location>
    </subcellularLocation>
    <subcellularLocation>
        <location evidence="1">Early endosome membrane</location>
    </subcellularLocation>
</comment>
<dbReference type="STRING" id="112090.W4GSE3"/>
<dbReference type="PANTHER" id="PTHR11200">
    <property type="entry name" value="INOSITOL 5-PHOSPHATASE"/>
    <property type="match status" value="1"/>
</dbReference>
<dbReference type="InterPro" id="IPR046985">
    <property type="entry name" value="IP5"/>
</dbReference>
<dbReference type="GO" id="GO:0046856">
    <property type="term" value="P:phosphatidylinositol dephosphorylation"/>
    <property type="evidence" value="ECO:0007669"/>
    <property type="project" value="InterPro"/>
</dbReference>
<dbReference type="AlphaFoldDB" id="W4GSE3"/>
<dbReference type="GO" id="GO:0004439">
    <property type="term" value="F:phosphatidylinositol-4,5-bisphosphate 5-phosphatase activity"/>
    <property type="evidence" value="ECO:0007669"/>
    <property type="project" value="TreeGrafter"/>
</dbReference>
<dbReference type="InterPro" id="IPR013783">
    <property type="entry name" value="Ig-like_fold"/>
</dbReference>
<dbReference type="GO" id="GO:0031901">
    <property type="term" value="C:early endosome membrane"/>
    <property type="evidence" value="ECO:0007669"/>
    <property type="project" value="UniProtKB-SubCell"/>
</dbReference>
<gene>
    <name evidence="7" type="ORF">H257_05210</name>
</gene>
<organism evidence="7">
    <name type="scientific">Aphanomyces astaci</name>
    <name type="common">Crayfish plague agent</name>
    <dbReference type="NCBI Taxonomy" id="112090"/>
    <lineage>
        <taxon>Eukaryota</taxon>
        <taxon>Sar</taxon>
        <taxon>Stramenopiles</taxon>
        <taxon>Oomycota</taxon>
        <taxon>Saprolegniomycetes</taxon>
        <taxon>Saprolegniales</taxon>
        <taxon>Verrucalvaceae</taxon>
        <taxon>Aphanomyces</taxon>
    </lineage>
</organism>
<dbReference type="VEuPathDB" id="FungiDB:H257_05210"/>
<dbReference type="RefSeq" id="XP_009828299.1">
    <property type="nucleotide sequence ID" value="XM_009829997.1"/>
</dbReference>
<dbReference type="SMART" id="SM00128">
    <property type="entry name" value="IPPc"/>
    <property type="match status" value="1"/>
</dbReference>
<dbReference type="EMBL" id="KI913122">
    <property type="protein sequence ID" value="ETV82630.1"/>
    <property type="molecule type" value="Genomic_DNA"/>
</dbReference>
<dbReference type="Pfam" id="PF21310">
    <property type="entry name" value="OCRL-like_ASH"/>
    <property type="match status" value="1"/>
</dbReference>
<dbReference type="Gene3D" id="1.10.555.10">
    <property type="entry name" value="Rho GTPase activation protein"/>
    <property type="match status" value="1"/>
</dbReference>
<evidence type="ECO:0000256" key="2">
    <source>
        <dbReference type="ARBA" id="ARBA00004580"/>
    </source>
</evidence>
<evidence type="ECO:0000256" key="3">
    <source>
        <dbReference type="ARBA" id="ARBA00022753"/>
    </source>
</evidence>
<protein>
    <recommendedName>
        <fullName evidence="8">Rho-GAP domain-containing protein</fullName>
    </recommendedName>
</protein>
<dbReference type="Gene3D" id="3.60.10.10">
    <property type="entry name" value="Endonuclease/exonuclease/phosphatase"/>
    <property type="match status" value="1"/>
</dbReference>
<dbReference type="PANTHER" id="PTHR11200:SF300">
    <property type="entry name" value="TYPE II INOSITOL 1,4,5-TRISPHOSPHATE 5-PHOSPHATASE"/>
    <property type="match status" value="1"/>
</dbReference>
<evidence type="ECO:0000259" key="5">
    <source>
        <dbReference type="SMART" id="SM00128"/>
    </source>
</evidence>
<evidence type="ECO:0000256" key="1">
    <source>
        <dbReference type="ARBA" id="ARBA00004146"/>
    </source>
</evidence>
<dbReference type="GeneID" id="20807206"/>
<dbReference type="Pfam" id="PF22669">
    <property type="entry name" value="Exo_endo_phos2"/>
    <property type="match status" value="1"/>
</dbReference>
<dbReference type="SUPFAM" id="SSF48350">
    <property type="entry name" value="GTPase activation domain, GAP"/>
    <property type="match status" value="1"/>
</dbReference>
<dbReference type="InterPro" id="IPR048869">
    <property type="entry name" value="OCRL-1_2_ASH"/>
</dbReference>
<dbReference type="InterPro" id="IPR036691">
    <property type="entry name" value="Endo/exonu/phosph_ase_sf"/>
</dbReference>
<dbReference type="GO" id="GO:0030670">
    <property type="term" value="C:phagocytic vesicle membrane"/>
    <property type="evidence" value="ECO:0007669"/>
    <property type="project" value="UniProtKB-SubCell"/>
</dbReference>
<evidence type="ECO:0008006" key="8">
    <source>
        <dbReference type="Google" id="ProtNLM"/>
    </source>
</evidence>
<evidence type="ECO:0000313" key="7">
    <source>
        <dbReference type="EMBL" id="ETV82630.1"/>
    </source>
</evidence>
<feature type="domain" description="Inositol polyphosphate-related phosphatase" evidence="5">
    <location>
        <begin position="59"/>
        <end position="394"/>
    </location>
</feature>
<dbReference type="InterPro" id="IPR000300">
    <property type="entry name" value="IPPc"/>
</dbReference>
<name>W4GSE3_APHAT</name>
<dbReference type="InterPro" id="IPR000198">
    <property type="entry name" value="RhoGAP_dom"/>
</dbReference>
<sequence length="716" mass="79496">MEFTQRPSSLSSVGLAPPAPAATNQQNVRYYHPAVLSQIREDCMAQKLHLRASEFTEIKDMVLWTGTFNVNAKKPVSIAESAKLLSWLRATHENDQLSPDIVAVGFQEIVDLNAVNVVVNNMSGPRSAQWEESILAALNTHMSDQAYEVVLHKHLVGILLLVFVKRNHLPFITDVVGSTAGVGIMGMMGNKGGVAVRMTLYDSTIVFVCSHLAAHTHNVAGRNADFANILAKIEFRDSVFDEMNPSGSPEPTDHVLSIHSHDFIFWLGDLNYRLVEDANFTVEDCFAHLDKHNLEVLLARDQLTQEREKGNVFHGFEEGPIRFAPTYKFQAGTSLYDRRPEKKVRAPAWCDRILWKAKADTVALQHYGAAMELDMSDHKPVAALFHLKVKYEVDDKKEAVQREISRELDKWESDNKPKISISDNNLVHFDKVTYLVPQTKSIVVENSGLVVAHFQLAPKLLDSAVSKPWLSISPMYGMIPPKEQVELQVTVLVGGDAAHALSSGRDTLDDTLILRVANGADHFVVISADYLPSCFGCSLEQLVVHVEPIRHAGAVKREAAVVQKIPKELWRMVDALYTHGLDAPNIFVDTDLSEAAVLREALDTGAPFPVHRPQSMAALVVHWLQTLRESVVPEASVASDVLVVDALTAVHYNVFMYVMSFLREVLAHAPRNLLHASKLAFVFARCLLGYTATQTPTPKIDAMERLLAHFLTTGTL</sequence>
<accession>W4GSE3</accession>
<dbReference type="SUPFAM" id="SSF56219">
    <property type="entry name" value="DNase I-like"/>
    <property type="match status" value="1"/>
</dbReference>
<dbReference type="InterPro" id="IPR008936">
    <property type="entry name" value="Rho_GTPase_activation_prot"/>
</dbReference>
<dbReference type="SMART" id="SM00324">
    <property type="entry name" value="RhoGAP"/>
    <property type="match status" value="1"/>
</dbReference>
<evidence type="ECO:0000259" key="6">
    <source>
        <dbReference type="SMART" id="SM00324"/>
    </source>
</evidence>
<dbReference type="GO" id="GO:0007165">
    <property type="term" value="P:signal transduction"/>
    <property type="evidence" value="ECO:0007669"/>
    <property type="project" value="InterPro"/>
</dbReference>
<keyword evidence="4" id="KW-0968">Cytoplasmic vesicle</keyword>
<dbReference type="OrthoDB" id="7862313at2759"/>
<reference evidence="7" key="1">
    <citation type="submission" date="2013-12" db="EMBL/GenBank/DDBJ databases">
        <title>The Genome Sequence of Aphanomyces astaci APO3.</title>
        <authorList>
            <consortium name="The Broad Institute Genomics Platform"/>
            <person name="Russ C."/>
            <person name="Tyler B."/>
            <person name="van West P."/>
            <person name="Dieguez-Uribeondo J."/>
            <person name="Young S.K."/>
            <person name="Zeng Q."/>
            <person name="Gargeya S."/>
            <person name="Fitzgerald M."/>
            <person name="Abouelleil A."/>
            <person name="Alvarado L."/>
            <person name="Chapman S.B."/>
            <person name="Gainer-Dewar J."/>
            <person name="Goldberg J."/>
            <person name="Griggs A."/>
            <person name="Gujja S."/>
            <person name="Hansen M."/>
            <person name="Howarth C."/>
            <person name="Imamovic A."/>
            <person name="Ireland A."/>
            <person name="Larimer J."/>
            <person name="McCowan C."/>
            <person name="Murphy C."/>
            <person name="Pearson M."/>
            <person name="Poon T.W."/>
            <person name="Priest M."/>
            <person name="Roberts A."/>
            <person name="Saif S."/>
            <person name="Shea T."/>
            <person name="Sykes S."/>
            <person name="Wortman J."/>
            <person name="Nusbaum C."/>
            <person name="Birren B."/>
        </authorList>
    </citation>
    <scope>NUCLEOTIDE SEQUENCE [LARGE SCALE GENOMIC DNA]</scope>
    <source>
        <strain evidence="7">APO3</strain>
    </source>
</reference>
<keyword evidence="3" id="KW-0967">Endosome</keyword>
<dbReference type="Pfam" id="PF00620">
    <property type="entry name" value="RhoGAP"/>
    <property type="match status" value="1"/>
</dbReference>